<name>A0A6C0I9W2_9ZZZZ</name>
<evidence type="ECO:0000256" key="5">
    <source>
        <dbReference type="ARBA" id="ARBA00049721"/>
    </source>
</evidence>
<dbReference type="GO" id="GO:0010487">
    <property type="term" value="F:thermospermine synthase activity"/>
    <property type="evidence" value="ECO:0007669"/>
    <property type="project" value="UniProtKB-EC"/>
</dbReference>
<keyword evidence="3" id="KW-0620">Polyamine biosynthesis</keyword>
<dbReference type="InterPro" id="IPR037163">
    <property type="entry name" value="Spermidine_synt_N_sf"/>
</dbReference>
<dbReference type="HAMAP" id="MF_00198">
    <property type="entry name" value="Spermidine_synth"/>
    <property type="match status" value="1"/>
</dbReference>
<accession>A0A6C0I9W2</accession>
<dbReference type="InterPro" id="IPR029063">
    <property type="entry name" value="SAM-dependent_MTases_sf"/>
</dbReference>
<protein>
    <recommendedName>
        <fullName evidence="5">thermospermine synthase</fullName>
        <ecNumber evidence="5">2.5.1.79</ecNumber>
    </recommendedName>
</protein>
<dbReference type="GO" id="GO:0006596">
    <property type="term" value="P:polyamine biosynthetic process"/>
    <property type="evidence" value="ECO:0007669"/>
    <property type="project" value="UniProtKB-KW"/>
</dbReference>
<sequence>MWHTEDISDGLRVSYSLTGDALTQVSSKATLQLTETTAFGKMLTIDGELQSTERDEYIYHEMLVHPLASVIGGRGKRVKIYGGGEGATAREVLKWSSVQRVVQVDWDGELLEHFRSVWRDWAQGAYEDPRLELRVADAWTDCVEDEEKYDYIIVDLPDPQDSADFSALMFGVVRQLAPGGAFVMNAGPVQPWDGGFAASFCKDLFEMLPQSEWQPYSWHTNVPSFAAAGEWCFLGAVRCDSDSRSSWVAPPTGLRRFSERVWKYARYWPDDYPEVLASVSY</sequence>
<proteinExistence type="inferred from homology"/>
<organism evidence="7">
    <name type="scientific">viral metagenome</name>
    <dbReference type="NCBI Taxonomy" id="1070528"/>
    <lineage>
        <taxon>unclassified sequences</taxon>
        <taxon>metagenomes</taxon>
        <taxon>organismal metagenomes</taxon>
    </lineage>
</organism>
<evidence type="ECO:0000256" key="1">
    <source>
        <dbReference type="ARBA" id="ARBA00007867"/>
    </source>
</evidence>
<feature type="domain" description="PABS" evidence="6">
    <location>
        <begin position="1"/>
        <end position="238"/>
    </location>
</feature>
<dbReference type="Pfam" id="PF17284">
    <property type="entry name" value="Spermine_synt_N"/>
    <property type="match status" value="1"/>
</dbReference>
<evidence type="ECO:0000313" key="7">
    <source>
        <dbReference type="EMBL" id="QHT89818.1"/>
    </source>
</evidence>
<evidence type="ECO:0000256" key="4">
    <source>
        <dbReference type="ARBA" id="ARBA00048874"/>
    </source>
</evidence>
<dbReference type="InterPro" id="IPR035246">
    <property type="entry name" value="Spermidine_synt_N"/>
</dbReference>
<dbReference type="Pfam" id="PF01564">
    <property type="entry name" value="Spermine_synth"/>
    <property type="match status" value="1"/>
</dbReference>
<dbReference type="AlphaFoldDB" id="A0A6C0I9W2"/>
<evidence type="ECO:0000259" key="6">
    <source>
        <dbReference type="PROSITE" id="PS51006"/>
    </source>
</evidence>
<dbReference type="EMBL" id="MN740152">
    <property type="protein sequence ID" value="QHT89818.1"/>
    <property type="molecule type" value="Genomic_DNA"/>
</dbReference>
<dbReference type="Gene3D" id="2.30.140.10">
    <property type="entry name" value="Spermidine synthase, tetramerisation domain"/>
    <property type="match status" value="1"/>
</dbReference>
<dbReference type="CDD" id="cd02440">
    <property type="entry name" value="AdoMet_MTases"/>
    <property type="match status" value="1"/>
</dbReference>
<comment type="similarity">
    <text evidence="1">Belongs to the spermidine/spermine synthase family.</text>
</comment>
<evidence type="ECO:0000256" key="3">
    <source>
        <dbReference type="ARBA" id="ARBA00023115"/>
    </source>
</evidence>
<dbReference type="PANTHER" id="PTHR43317:SF1">
    <property type="entry name" value="THERMOSPERMINE SYNTHASE ACAULIS5"/>
    <property type="match status" value="1"/>
</dbReference>
<keyword evidence="2" id="KW-0808">Transferase</keyword>
<dbReference type="InterPro" id="IPR030374">
    <property type="entry name" value="PABS"/>
</dbReference>
<dbReference type="EC" id="2.5.1.79" evidence="5"/>
<comment type="catalytic activity">
    <reaction evidence="4">
        <text>S-adenosyl 3-(methylsulfanyl)propylamine + spermidine = thermospermine + S-methyl-5'-thioadenosine + H(+)</text>
        <dbReference type="Rhea" id="RHEA:30515"/>
        <dbReference type="ChEBI" id="CHEBI:15378"/>
        <dbReference type="ChEBI" id="CHEBI:17509"/>
        <dbReference type="ChEBI" id="CHEBI:57443"/>
        <dbReference type="ChEBI" id="CHEBI:57834"/>
        <dbReference type="ChEBI" id="CHEBI:59903"/>
        <dbReference type="EC" id="2.5.1.79"/>
    </reaction>
</comment>
<evidence type="ECO:0000256" key="2">
    <source>
        <dbReference type="ARBA" id="ARBA00022679"/>
    </source>
</evidence>
<dbReference type="PANTHER" id="PTHR43317">
    <property type="entry name" value="THERMOSPERMINE SYNTHASE ACAULIS5"/>
    <property type="match status" value="1"/>
</dbReference>
<dbReference type="Gene3D" id="3.40.50.150">
    <property type="entry name" value="Vaccinia Virus protein VP39"/>
    <property type="match status" value="1"/>
</dbReference>
<dbReference type="SUPFAM" id="SSF53335">
    <property type="entry name" value="S-adenosyl-L-methionine-dependent methyltransferases"/>
    <property type="match status" value="1"/>
</dbReference>
<dbReference type="InterPro" id="IPR001045">
    <property type="entry name" value="Spermi_synthase"/>
</dbReference>
<reference evidence="7" key="1">
    <citation type="journal article" date="2020" name="Nature">
        <title>Giant virus diversity and host interactions through global metagenomics.</title>
        <authorList>
            <person name="Schulz F."/>
            <person name="Roux S."/>
            <person name="Paez-Espino D."/>
            <person name="Jungbluth S."/>
            <person name="Walsh D.A."/>
            <person name="Denef V.J."/>
            <person name="McMahon K.D."/>
            <person name="Konstantinidis K.T."/>
            <person name="Eloe-Fadrosh E.A."/>
            <person name="Kyrpides N.C."/>
            <person name="Woyke T."/>
        </authorList>
    </citation>
    <scope>NUCLEOTIDE SEQUENCE</scope>
    <source>
        <strain evidence="7">GVMAG-M-3300023184-62</strain>
    </source>
</reference>
<dbReference type="PROSITE" id="PS51006">
    <property type="entry name" value="PABS_2"/>
    <property type="match status" value="1"/>
</dbReference>